<feature type="active site" description="Proton donor/acceptor" evidence="5">
    <location>
        <position position="135"/>
    </location>
</feature>
<dbReference type="OrthoDB" id="199953at2"/>
<dbReference type="AlphaFoldDB" id="A0A6P1ZIY0"/>
<evidence type="ECO:0008006" key="9">
    <source>
        <dbReference type="Google" id="ProtNLM"/>
    </source>
</evidence>
<dbReference type="SUPFAM" id="SSF51569">
    <property type="entry name" value="Aldolase"/>
    <property type="match status" value="1"/>
</dbReference>
<dbReference type="EMBL" id="QMIF01000004">
    <property type="protein sequence ID" value="TVM34522.1"/>
    <property type="molecule type" value="Genomic_DNA"/>
</dbReference>
<name>A0A6P1ZIY0_9BACT</name>
<dbReference type="Pfam" id="PF00701">
    <property type="entry name" value="DHDPS"/>
    <property type="match status" value="1"/>
</dbReference>
<sequence length="305" mass="33263">MFRPEGVYPALLTPFSADLRVNEAELRKLVEFCIGKGVHGIFPVSSVGEGLHMDHDEKCRCMDIVVDQVAGRIPVTPGVVGSYPQECIRLAKHAASLGCAAVVVTPPYYFKPSPSMVQRFFETIGEESGIPLILYNIPLFTQPLDYATAASLSTKDYVVGMKDSSGSMVDFLHFTDAIQRAGGEVQMLTGREENLVPSLLMGAKGCITASSGIFPEIMVGAYDAWMDGNVEEAKALQREILILVRTMFAAPFPVGFKLALELRGFEMGPPLLPLGITDEEKLESVKQELKPLMEKALKRFEGVSA</sequence>
<reference evidence="7 8" key="1">
    <citation type="submission" date="2018-06" db="EMBL/GenBank/DDBJ databases">
        <title>Complete genome of Desulfovibrio marinus P48SEP.</title>
        <authorList>
            <person name="Crispim J.S."/>
            <person name="Vidigal P.M.P."/>
            <person name="Silva L.C.F."/>
            <person name="Araujo L.C."/>
            <person name="Laguardia C.N."/>
            <person name="Dias R.S."/>
            <person name="Sousa M.P."/>
            <person name="Paula S.O."/>
            <person name="Silva C."/>
        </authorList>
    </citation>
    <scope>NUCLEOTIDE SEQUENCE [LARGE SCALE GENOMIC DNA]</scope>
    <source>
        <strain evidence="7 8">P48SEP</strain>
    </source>
</reference>
<evidence type="ECO:0000256" key="2">
    <source>
        <dbReference type="ARBA" id="ARBA00023239"/>
    </source>
</evidence>
<dbReference type="CDD" id="cd00408">
    <property type="entry name" value="DHDPS-like"/>
    <property type="match status" value="1"/>
</dbReference>
<comment type="caution">
    <text evidence="7">The sequence shown here is derived from an EMBL/GenBank/DDBJ whole genome shotgun (WGS) entry which is preliminary data.</text>
</comment>
<evidence type="ECO:0000256" key="6">
    <source>
        <dbReference type="PIRSR" id="PIRSR001365-2"/>
    </source>
</evidence>
<dbReference type="PANTHER" id="PTHR12128:SF66">
    <property type="entry name" value="4-HYDROXY-2-OXOGLUTARATE ALDOLASE, MITOCHONDRIAL"/>
    <property type="match status" value="1"/>
</dbReference>
<dbReference type="GO" id="GO:0044281">
    <property type="term" value="P:small molecule metabolic process"/>
    <property type="evidence" value="ECO:0007669"/>
    <property type="project" value="UniProtKB-ARBA"/>
</dbReference>
<evidence type="ECO:0000256" key="4">
    <source>
        <dbReference type="PIRNR" id="PIRNR001365"/>
    </source>
</evidence>
<dbReference type="InterPro" id="IPR020625">
    <property type="entry name" value="Schiff_base-form_aldolases_AS"/>
</dbReference>
<proteinExistence type="inferred from homology"/>
<accession>A0A6P1ZIY0</accession>
<organism evidence="7 8">
    <name type="scientific">Oceanidesulfovibrio marinus</name>
    <dbReference type="NCBI Taxonomy" id="370038"/>
    <lineage>
        <taxon>Bacteria</taxon>
        <taxon>Pseudomonadati</taxon>
        <taxon>Thermodesulfobacteriota</taxon>
        <taxon>Desulfovibrionia</taxon>
        <taxon>Desulfovibrionales</taxon>
        <taxon>Desulfovibrionaceae</taxon>
        <taxon>Oceanidesulfovibrio</taxon>
    </lineage>
</organism>
<dbReference type="RefSeq" id="WP_144304844.1">
    <property type="nucleotide sequence ID" value="NZ_QMIF01000004.1"/>
</dbReference>
<dbReference type="PROSITE" id="PS00666">
    <property type="entry name" value="DHDPS_2"/>
    <property type="match status" value="1"/>
</dbReference>
<evidence type="ECO:0000313" key="8">
    <source>
        <dbReference type="Proteomes" id="UP000434052"/>
    </source>
</evidence>
<evidence type="ECO:0000313" key="7">
    <source>
        <dbReference type="EMBL" id="TVM34522.1"/>
    </source>
</evidence>
<dbReference type="InterPro" id="IPR013785">
    <property type="entry name" value="Aldolase_TIM"/>
</dbReference>
<dbReference type="SMART" id="SM01130">
    <property type="entry name" value="DHDPS"/>
    <property type="match status" value="1"/>
</dbReference>
<dbReference type="Proteomes" id="UP000434052">
    <property type="component" value="Unassembled WGS sequence"/>
</dbReference>
<dbReference type="InterPro" id="IPR002220">
    <property type="entry name" value="DapA-like"/>
</dbReference>
<evidence type="ECO:0000256" key="3">
    <source>
        <dbReference type="ARBA" id="ARBA00023270"/>
    </source>
</evidence>
<comment type="similarity">
    <text evidence="1 4">Belongs to the DapA family.</text>
</comment>
<dbReference type="PANTHER" id="PTHR12128">
    <property type="entry name" value="DIHYDRODIPICOLINATE SYNTHASE"/>
    <property type="match status" value="1"/>
</dbReference>
<feature type="binding site" evidence="6">
    <location>
        <position position="207"/>
    </location>
    <ligand>
        <name>pyruvate</name>
        <dbReference type="ChEBI" id="CHEBI:15361"/>
    </ligand>
</feature>
<dbReference type="GO" id="GO:0008840">
    <property type="term" value="F:4-hydroxy-tetrahydrodipicolinate synthase activity"/>
    <property type="evidence" value="ECO:0007669"/>
    <property type="project" value="TreeGrafter"/>
</dbReference>
<dbReference type="PIRSF" id="PIRSF001365">
    <property type="entry name" value="DHDPS"/>
    <property type="match status" value="1"/>
</dbReference>
<protein>
    <recommendedName>
        <fullName evidence="9">Dihydrodipicolinate synthase family protein</fullName>
    </recommendedName>
</protein>
<evidence type="ECO:0000256" key="5">
    <source>
        <dbReference type="PIRSR" id="PIRSR001365-1"/>
    </source>
</evidence>
<keyword evidence="2 4" id="KW-0456">Lyase</keyword>
<evidence type="ECO:0000256" key="1">
    <source>
        <dbReference type="ARBA" id="ARBA00007592"/>
    </source>
</evidence>
<gene>
    <name evidence="7" type="ORF">DQK91_08080</name>
</gene>
<feature type="active site" description="Schiff-base intermediate with substrate" evidence="5">
    <location>
        <position position="162"/>
    </location>
</feature>
<dbReference type="PRINTS" id="PR00146">
    <property type="entry name" value="DHPICSNTHASE"/>
</dbReference>
<keyword evidence="3" id="KW-0704">Schiff base</keyword>
<dbReference type="Gene3D" id="3.20.20.70">
    <property type="entry name" value="Aldolase class I"/>
    <property type="match status" value="1"/>
</dbReference>